<keyword evidence="3" id="KW-1185">Reference proteome</keyword>
<gene>
    <name evidence="2" type="ORF">H5410_060869</name>
</gene>
<comment type="caution">
    <text evidence="2">The sequence shown here is derived from an EMBL/GenBank/DDBJ whole genome shotgun (WGS) entry which is preliminary data.</text>
</comment>
<dbReference type="AlphaFoldDB" id="A0A9J5W6Y1"/>
<evidence type="ECO:0000313" key="2">
    <source>
        <dbReference type="EMBL" id="KAG5571103.1"/>
    </source>
</evidence>
<proteinExistence type="predicted"/>
<organism evidence="2 3">
    <name type="scientific">Solanum commersonii</name>
    <name type="common">Commerson's wild potato</name>
    <name type="synonym">Commerson's nightshade</name>
    <dbReference type="NCBI Taxonomy" id="4109"/>
    <lineage>
        <taxon>Eukaryota</taxon>
        <taxon>Viridiplantae</taxon>
        <taxon>Streptophyta</taxon>
        <taxon>Embryophyta</taxon>
        <taxon>Tracheophyta</taxon>
        <taxon>Spermatophyta</taxon>
        <taxon>Magnoliopsida</taxon>
        <taxon>eudicotyledons</taxon>
        <taxon>Gunneridae</taxon>
        <taxon>Pentapetalae</taxon>
        <taxon>asterids</taxon>
        <taxon>lamiids</taxon>
        <taxon>Solanales</taxon>
        <taxon>Solanaceae</taxon>
        <taxon>Solanoideae</taxon>
        <taxon>Solaneae</taxon>
        <taxon>Solanum</taxon>
    </lineage>
</organism>
<evidence type="ECO:0000313" key="3">
    <source>
        <dbReference type="Proteomes" id="UP000824120"/>
    </source>
</evidence>
<sequence length="139" mass="16418">MKNTFDFKNHVSLKFNKLRGYPKKNSSTKFAQKPSMQTYYYSGPPHQDVLLEECDWNQTNTSYNRFEIYEWNLDGFTCQLRGWWDYYMSLEQKANVINATSESEGVDILGMALVKNREGIVYTLVLTILEHFNSRFTNQ</sequence>
<name>A0A9J5W6Y1_SOLCO</name>
<reference evidence="2 3" key="1">
    <citation type="submission" date="2020-09" db="EMBL/GenBank/DDBJ databases">
        <title>De no assembly of potato wild relative species, Solanum commersonii.</title>
        <authorList>
            <person name="Cho K."/>
        </authorList>
    </citation>
    <scope>NUCLEOTIDE SEQUENCE [LARGE SCALE GENOMIC DNA]</scope>
    <source>
        <strain evidence="2">LZ3.2</strain>
        <tissue evidence="2">Leaf</tissue>
    </source>
</reference>
<dbReference type="Pfam" id="PF24925">
    <property type="entry name" value="DUF7746"/>
    <property type="match status" value="1"/>
</dbReference>
<evidence type="ECO:0000259" key="1">
    <source>
        <dbReference type="Pfam" id="PF24925"/>
    </source>
</evidence>
<accession>A0A9J5W6Y1</accession>
<dbReference type="OrthoDB" id="1735266at2759"/>
<feature type="domain" description="DUF7746" evidence="1">
    <location>
        <begin position="75"/>
        <end position="103"/>
    </location>
</feature>
<dbReference type="Proteomes" id="UP000824120">
    <property type="component" value="Chromosome 12"/>
</dbReference>
<dbReference type="EMBL" id="JACXVP010000012">
    <property type="protein sequence ID" value="KAG5571103.1"/>
    <property type="molecule type" value="Genomic_DNA"/>
</dbReference>
<protein>
    <recommendedName>
        <fullName evidence="1">DUF7746 domain-containing protein</fullName>
    </recommendedName>
</protein>
<dbReference type="InterPro" id="IPR056648">
    <property type="entry name" value="DUF7746"/>
</dbReference>